<dbReference type="InterPro" id="IPR036864">
    <property type="entry name" value="Zn2-C6_fun-type_DNA-bd_sf"/>
</dbReference>
<evidence type="ECO:0000313" key="8">
    <source>
        <dbReference type="EMBL" id="KAF5534100.1"/>
    </source>
</evidence>
<dbReference type="GO" id="GO:0005634">
    <property type="term" value="C:nucleus"/>
    <property type="evidence" value="ECO:0007669"/>
    <property type="project" value="UniProtKB-SubCell"/>
</dbReference>
<feature type="domain" description="Zn(2)-C6 fungal-type" evidence="7">
    <location>
        <begin position="10"/>
        <end position="40"/>
    </location>
</feature>
<dbReference type="InterPro" id="IPR010730">
    <property type="entry name" value="HET"/>
</dbReference>
<protein>
    <recommendedName>
        <fullName evidence="7">Zn(2)-C6 fungal-type domain-containing protein</fullName>
    </recommendedName>
</protein>
<keyword evidence="5" id="KW-0539">Nucleus</keyword>
<dbReference type="SMART" id="SM00066">
    <property type="entry name" value="GAL4"/>
    <property type="match status" value="1"/>
</dbReference>
<dbReference type="Pfam" id="PF00172">
    <property type="entry name" value="Zn_clus"/>
    <property type="match status" value="1"/>
</dbReference>
<dbReference type="InterPro" id="IPR001138">
    <property type="entry name" value="Zn2Cys6_DnaBD"/>
</dbReference>
<keyword evidence="4" id="KW-0804">Transcription</keyword>
<evidence type="ECO:0000256" key="3">
    <source>
        <dbReference type="ARBA" id="ARBA00023015"/>
    </source>
</evidence>
<keyword evidence="2" id="KW-0479">Metal-binding</keyword>
<keyword evidence="9" id="KW-1185">Reference proteome</keyword>
<dbReference type="PROSITE" id="PS00463">
    <property type="entry name" value="ZN2_CY6_FUNGAL_1"/>
    <property type="match status" value="1"/>
</dbReference>
<organism evidence="8 9">
    <name type="scientific">Fusarium phyllophilum</name>
    <dbReference type="NCBI Taxonomy" id="47803"/>
    <lineage>
        <taxon>Eukaryota</taxon>
        <taxon>Fungi</taxon>
        <taxon>Dikarya</taxon>
        <taxon>Ascomycota</taxon>
        <taxon>Pezizomycotina</taxon>
        <taxon>Sordariomycetes</taxon>
        <taxon>Hypocreomycetidae</taxon>
        <taxon>Hypocreales</taxon>
        <taxon>Nectriaceae</taxon>
        <taxon>Fusarium</taxon>
        <taxon>Fusarium fujikuroi species complex</taxon>
    </lineage>
</organism>
<dbReference type="OrthoDB" id="270167at2759"/>
<dbReference type="PROSITE" id="PS50048">
    <property type="entry name" value="ZN2_CY6_FUNGAL_2"/>
    <property type="match status" value="1"/>
</dbReference>
<comment type="caution">
    <text evidence="8">The sequence shown here is derived from an EMBL/GenBank/DDBJ whole genome shotgun (WGS) entry which is preliminary data.</text>
</comment>
<feature type="compositionally biased region" description="Low complexity" evidence="6">
    <location>
        <begin position="1141"/>
        <end position="1163"/>
    </location>
</feature>
<evidence type="ECO:0000256" key="4">
    <source>
        <dbReference type="ARBA" id="ARBA00023163"/>
    </source>
</evidence>
<evidence type="ECO:0000256" key="6">
    <source>
        <dbReference type="SAM" id="MobiDB-lite"/>
    </source>
</evidence>
<dbReference type="InterPro" id="IPR050815">
    <property type="entry name" value="TF_fung"/>
</dbReference>
<gene>
    <name evidence="8" type="ORF">FPHYL_13494</name>
</gene>
<proteinExistence type="predicted"/>
<evidence type="ECO:0000256" key="1">
    <source>
        <dbReference type="ARBA" id="ARBA00004123"/>
    </source>
</evidence>
<dbReference type="Gene3D" id="4.10.240.10">
    <property type="entry name" value="Zn(2)-C6 fungal-type DNA-binding domain"/>
    <property type="match status" value="1"/>
</dbReference>
<dbReference type="Proteomes" id="UP000582016">
    <property type="component" value="Unassembled WGS sequence"/>
</dbReference>
<dbReference type="CDD" id="cd12148">
    <property type="entry name" value="fungal_TF_MHR"/>
    <property type="match status" value="1"/>
</dbReference>
<evidence type="ECO:0000256" key="5">
    <source>
        <dbReference type="ARBA" id="ARBA00023242"/>
    </source>
</evidence>
<evidence type="ECO:0000256" key="2">
    <source>
        <dbReference type="ARBA" id="ARBA00022723"/>
    </source>
</evidence>
<dbReference type="GO" id="GO:0008270">
    <property type="term" value="F:zinc ion binding"/>
    <property type="evidence" value="ECO:0007669"/>
    <property type="project" value="InterPro"/>
</dbReference>
<sequence length="1376" mass="152393">MTSPQRAPRVCRICKAKKKACGKELPACSYCFKRGFDCVYDTESDTPPIRGDAAEVFKPWSLTLFPMTVSTTTLDRTMAYHMHYMYRVVGQSPLQAGKRFLDNFQRWLPIIAPRRLYEHTELSEQGLPGADVSVLLLAICLVTIRSGGDLDDPFLHHSAVHVTVKTLYAQVQAIMHASIALVQAGLIISAYEYASGQVDSAYISIAACIRMTQVVGIDAAYEKLSAVQEETRLQATSEWNLWWSIIVLERYIISLYFQRFIFLEYSCTGRRDPIAVCPSSDVPLPSDTVSNGEYIPTYCTMSSSTIQRSCGLSSFSRQAQAIYMLDRCLNETSQPKQGDFQSQLLRLQQLDKDLQERMSVFMTQTPHEPGLRCGTIATVIRSLYVLHNEILSIAGLLPVDADREVWMKSSEAALETITKIMTDVAKHHLDYIAPTLPIHLTTNPEFLEGLYDTDTTIYAVFIVIQRRMSQINPSCSEEHAQVGNDLDQPLLDIGARHAHPGITTQLVNIQSTNVPQQKSLQFLENLKCLYFQDRDHSNRLTRPTLSLATINAFTQRKYVALSYTWMASPEEVDIPDGGFLVEDIKSGHIEASSVRDTVFSRMKRYMDYVSCKYLGIDKHCITQEEGEEKEIGMQAMDRVYSLSKHSAALLSLTFSTSEQLQLLAEILSGTYVTKRGNSYLLSSKERALDALQLLHYITSDLWFTRGWTYQENYRANMKMTLLITHSAALNHGKAARHFGSLDGELLICSAGLYEQATKLCLACSNHQPPPPNLDSIPSRTKRYTILLASDEGSAPAAMSPSIIEDIASRNLEREWDRLAIIANCCQYANRLNSAELQSEKHSLSLSILALILMNGEILSNQRRAKLDVNASRKMTITEFLHKHFFHGLQSPWEKGKLIFNKSCRIANVFLSEDGVRTEGYVWRLDHEITTATFYNHSQPRKKPYRQQAKLLSERLSETLEIDKPSSPAQQWLLTMFVAVEEAVVQGKILCTATLLGSGPLGVAVFVQPEDSDDESSGTGSEMSLDRDEDCYVFTSFQRAQTDRGGFDLNDLDKHVSLEVDYDPGKGDGRIPRLYTKRWIHGLCFYHGCLTQSFVTMISHYLFAWTVVLLAAGMAKAGPCRPSSIISSSTVVTSVSETATSSAESDTATSTLSTDATQTATTAVESESKSETGTTVIVETTATVSSAETTTTALVDTTTTVTAITTASTTTEGPEAVETMYIYPVGSDDPALATLQGTGFTVLTDTPIPDVKWISFVADVSPTLTFTLGERSGKVKIDSGPEAGKLVGYFSTGDYSLVLALDAVSAEDNGISPIDCEIVEGNGGKILQCQYGDKGNAEFWTCGGRLTFVRPGYDFTSKCPSASTSYKLEYVQAVTLP</sequence>
<dbReference type="GO" id="GO:0000981">
    <property type="term" value="F:DNA-binding transcription factor activity, RNA polymerase II-specific"/>
    <property type="evidence" value="ECO:0007669"/>
    <property type="project" value="InterPro"/>
</dbReference>
<accession>A0A8H5MND5</accession>
<dbReference type="PANTHER" id="PTHR47338:SF20">
    <property type="entry name" value="ZN(II)2CYS6 TRANSCRIPTION FACTOR (EUROFUNG)"/>
    <property type="match status" value="1"/>
</dbReference>
<keyword evidence="3" id="KW-0805">Transcription regulation</keyword>
<dbReference type="EMBL" id="JAAOAQ010000809">
    <property type="protein sequence ID" value="KAF5534100.1"/>
    <property type="molecule type" value="Genomic_DNA"/>
</dbReference>
<feature type="region of interest" description="Disordered" evidence="6">
    <location>
        <begin position="1141"/>
        <end position="1173"/>
    </location>
</feature>
<reference evidence="8 9" key="1">
    <citation type="submission" date="2020-05" db="EMBL/GenBank/DDBJ databases">
        <title>Identification and distribution of gene clusters putatively required for synthesis of sphingolipid metabolism inhibitors in phylogenetically diverse species of the filamentous fungus Fusarium.</title>
        <authorList>
            <person name="Kim H.-S."/>
            <person name="Busman M."/>
            <person name="Brown D.W."/>
            <person name="Divon H."/>
            <person name="Uhlig S."/>
            <person name="Proctor R.H."/>
        </authorList>
    </citation>
    <scope>NUCLEOTIDE SEQUENCE [LARGE SCALE GENOMIC DNA]</scope>
    <source>
        <strain evidence="8 9">NRRL 13617</strain>
    </source>
</reference>
<dbReference type="Pfam" id="PF06985">
    <property type="entry name" value="HET"/>
    <property type="match status" value="1"/>
</dbReference>
<comment type="subcellular location">
    <subcellularLocation>
        <location evidence="1">Nucleus</location>
    </subcellularLocation>
</comment>
<name>A0A8H5MND5_9HYPO</name>
<dbReference type="PANTHER" id="PTHR47338">
    <property type="entry name" value="ZN(II)2CYS6 TRANSCRIPTION FACTOR (EUROFUNG)-RELATED"/>
    <property type="match status" value="1"/>
</dbReference>
<dbReference type="SUPFAM" id="SSF57701">
    <property type="entry name" value="Zn2/Cys6 DNA-binding domain"/>
    <property type="match status" value="1"/>
</dbReference>
<evidence type="ECO:0000313" key="9">
    <source>
        <dbReference type="Proteomes" id="UP000582016"/>
    </source>
</evidence>
<evidence type="ECO:0000259" key="7">
    <source>
        <dbReference type="PROSITE" id="PS50048"/>
    </source>
</evidence>